<keyword evidence="1" id="KW-0472">Membrane</keyword>
<protein>
    <submittedName>
        <fullName evidence="2">Uncharacterized protein</fullName>
    </submittedName>
</protein>
<feature type="transmembrane region" description="Helical" evidence="1">
    <location>
        <begin position="81"/>
        <end position="100"/>
    </location>
</feature>
<dbReference type="AlphaFoldDB" id="A0A167AFN9"/>
<name>A0A167AFN9_9GAMM</name>
<dbReference type="PATRIC" id="fig|1365251.3.peg.4926"/>
<proteinExistence type="predicted"/>
<accession>A0A167AFN9</accession>
<evidence type="ECO:0000256" key="1">
    <source>
        <dbReference type="SAM" id="Phobius"/>
    </source>
</evidence>
<evidence type="ECO:0000313" key="3">
    <source>
        <dbReference type="Proteomes" id="UP000076503"/>
    </source>
</evidence>
<dbReference type="Proteomes" id="UP000076503">
    <property type="component" value="Unassembled WGS sequence"/>
</dbReference>
<comment type="caution">
    <text evidence="2">The sequence shown here is derived from an EMBL/GenBank/DDBJ whole genome shotgun (WGS) entry which is preliminary data.</text>
</comment>
<reference evidence="2 3" key="1">
    <citation type="submission" date="2013-07" db="EMBL/GenBank/DDBJ databases">
        <title>Comparative Genomic and Metabolomic Analysis of Twelve Strains of Pseudoalteromonas luteoviolacea.</title>
        <authorList>
            <person name="Vynne N.G."/>
            <person name="Mansson M."/>
            <person name="Gram L."/>
        </authorList>
    </citation>
    <scope>NUCLEOTIDE SEQUENCE [LARGE SCALE GENOMIC DNA]</scope>
    <source>
        <strain evidence="2 3">H33</strain>
    </source>
</reference>
<dbReference type="EMBL" id="AUXZ01000130">
    <property type="protein sequence ID" value="KZN45336.1"/>
    <property type="molecule type" value="Genomic_DNA"/>
</dbReference>
<gene>
    <name evidence="2" type="ORF">N476_04800</name>
</gene>
<organism evidence="2 3">
    <name type="scientific">Pseudoalteromonas luteoviolacea H33</name>
    <dbReference type="NCBI Taxonomy" id="1365251"/>
    <lineage>
        <taxon>Bacteria</taxon>
        <taxon>Pseudomonadati</taxon>
        <taxon>Pseudomonadota</taxon>
        <taxon>Gammaproteobacteria</taxon>
        <taxon>Alteromonadales</taxon>
        <taxon>Pseudoalteromonadaceae</taxon>
        <taxon>Pseudoalteromonas</taxon>
    </lineage>
</organism>
<feature type="transmembrane region" description="Helical" evidence="1">
    <location>
        <begin position="106"/>
        <end position="125"/>
    </location>
</feature>
<sequence length="188" mass="21014">MSRLRIDTVKKNSGACDMKRLFYSTDSLDDAEMISDEVHQLGIDDHHFYVLSRDESGIKTHHLHGSTQIEKTQILSARKRAFLLAGATALALLTFMYFFTDLTNKFLIQALAASIIGGFVVMFIVKLAGKSFDEYFQLLVNEHLDAGDVIIIIDVERSQTHKVETQLEGHPKAQFLADSSNLASPIPD</sequence>
<keyword evidence="1" id="KW-1133">Transmembrane helix</keyword>
<evidence type="ECO:0000313" key="2">
    <source>
        <dbReference type="EMBL" id="KZN45336.1"/>
    </source>
</evidence>
<keyword evidence="1" id="KW-0812">Transmembrane</keyword>